<reference evidence="2" key="3">
    <citation type="journal article" date="2017" name="Nature">
        <title>Genome sequence of the progenitor of the wheat D genome Aegilops tauschii.</title>
        <authorList>
            <person name="Luo M.C."/>
            <person name="Gu Y.Q."/>
            <person name="Puiu D."/>
            <person name="Wang H."/>
            <person name="Twardziok S.O."/>
            <person name="Deal K.R."/>
            <person name="Huo N."/>
            <person name="Zhu T."/>
            <person name="Wang L."/>
            <person name="Wang Y."/>
            <person name="McGuire P.E."/>
            <person name="Liu S."/>
            <person name="Long H."/>
            <person name="Ramasamy R.K."/>
            <person name="Rodriguez J.C."/>
            <person name="Van S.L."/>
            <person name="Yuan L."/>
            <person name="Wang Z."/>
            <person name="Xia Z."/>
            <person name="Xiao L."/>
            <person name="Anderson O.D."/>
            <person name="Ouyang S."/>
            <person name="Liang Y."/>
            <person name="Zimin A.V."/>
            <person name="Pertea G."/>
            <person name="Qi P."/>
            <person name="Bennetzen J.L."/>
            <person name="Dai X."/>
            <person name="Dawson M.W."/>
            <person name="Muller H.G."/>
            <person name="Kugler K."/>
            <person name="Rivarola-Duarte L."/>
            <person name="Spannagl M."/>
            <person name="Mayer K.F.X."/>
            <person name="Lu F.H."/>
            <person name="Bevan M.W."/>
            <person name="Leroy P."/>
            <person name="Li P."/>
            <person name="You F.M."/>
            <person name="Sun Q."/>
            <person name="Liu Z."/>
            <person name="Lyons E."/>
            <person name="Wicker T."/>
            <person name="Salzberg S.L."/>
            <person name="Devos K.M."/>
            <person name="Dvorak J."/>
        </authorList>
    </citation>
    <scope>NUCLEOTIDE SEQUENCE [LARGE SCALE GENOMIC DNA]</scope>
    <source>
        <strain evidence="2">cv. AL8/78</strain>
    </source>
</reference>
<name>A0A453BQ22_AEGTS</name>
<keyword evidence="3" id="KW-1185">Reference proteome</keyword>
<protein>
    <submittedName>
        <fullName evidence="2">Uncharacterized protein</fullName>
    </submittedName>
</protein>
<sequence>DEKAEAGAAATVRVHDQDGDRPPRGRIPLEEVRTEGRQEQSFPKVTYSYRPIHSLICTYVRPVENSTHYFLLRGKILHIICFVYMNDLHILAGRQSSWFCLKIHLHILTSSILDHAKNA</sequence>
<organism evidence="2 3">
    <name type="scientific">Aegilops tauschii subsp. strangulata</name>
    <name type="common">Goatgrass</name>
    <dbReference type="NCBI Taxonomy" id="200361"/>
    <lineage>
        <taxon>Eukaryota</taxon>
        <taxon>Viridiplantae</taxon>
        <taxon>Streptophyta</taxon>
        <taxon>Embryophyta</taxon>
        <taxon>Tracheophyta</taxon>
        <taxon>Spermatophyta</taxon>
        <taxon>Magnoliopsida</taxon>
        <taxon>Liliopsida</taxon>
        <taxon>Poales</taxon>
        <taxon>Poaceae</taxon>
        <taxon>BOP clade</taxon>
        <taxon>Pooideae</taxon>
        <taxon>Triticodae</taxon>
        <taxon>Triticeae</taxon>
        <taxon>Triticinae</taxon>
        <taxon>Aegilops</taxon>
    </lineage>
</organism>
<dbReference type="Proteomes" id="UP000015105">
    <property type="component" value="Chromosome 2D"/>
</dbReference>
<accession>A0A453BQ22</accession>
<dbReference type="EnsemblPlants" id="AET2Gv20588900.7">
    <property type="protein sequence ID" value="AET2Gv20588900.7"/>
    <property type="gene ID" value="AET2Gv20588900"/>
</dbReference>
<evidence type="ECO:0000313" key="2">
    <source>
        <dbReference type="EnsemblPlants" id="AET2Gv20588900.7"/>
    </source>
</evidence>
<proteinExistence type="predicted"/>
<evidence type="ECO:0000313" key="3">
    <source>
        <dbReference type="Proteomes" id="UP000015105"/>
    </source>
</evidence>
<feature type="compositionally biased region" description="Basic and acidic residues" evidence="1">
    <location>
        <begin position="13"/>
        <end position="27"/>
    </location>
</feature>
<dbReference type="Gramene" id="AET2Gv20588900.7">
    <property type="protein sequence ID" value="AET2Gv20588900.7"/>
    <property type="gene ID" value="AET2Gv20588900"/>
</dbReference>
<feature type="region of interest" description="Disordered" evidence="1">
    <location>
        <begin position="1"/>
        <end position="27"/>
    </location>
</feature>
<reference evidence="3" key="2">
    <citation type="journal article" date="2017" name="Nat. Plants">
        <title>The Aegilops tauschii genome reveals multiple impacts of transposons.</title>
        <authorList>
            <person name="Zhao G."/>
            <person name="Zou C."/>
            <person name="Li K."/>
            <person name="Wang K."/>
            <person name="Li T."/>
            <person name="Gao L."/>
            <person name="Zhang X."/>
            <person name="Wang H."/>
            <person name="Yang Z."/>
            <person name="Liu X."/>
            <person name="Jiang W."/>
            <person name="Mao L."/>
            <person name="Kong X."/>
            <person name="Jiao Y."/>
            <person name="Jia J."/>
        </authorList>
    </citation>
    <scope>NUCLEOTIDE SEQUENCE [LARGE SCALE GENOMIC DNA]</scope>
    <source>
        <strain evidence="3">cv. AL8/78</strain>
    </source>
</reference>
<reference evidence="3" key="1">
    <citation type="journal article" date="2014" name="Science">
        <title>Ancient hybridizations among the ancestral genomes of bread wheat.</title>
        <authorList>
            <consortium name="International Wheat Genome Sequencing Consortium,"/>
            <person name="Marcussen T."/>
            <person name="Sandve S.R."/>
            <person name="Heier L."/>
            <person name="Spannagl M."/>
            <person name="Pfeifer M."/>
            <person name="Jakobsen K.S."/>
            <person name="Wulff B.B."/>
            <person name="Steuernagel B."/>
            <person name="Mayer K.F."/>
            <person name="Olsen O.A."/>
        </authorList>
    </citation>
    <scope>NUCLEOTIDE SEQUENCE [LARGE SCALE GENOMIC DNA]</scope>
    <source>
        <strain evidence="3">cv. AL8/78</strain>
    </source>
</reference>
<reference evidence="2" key="4">
    <citation type="submission" date="2019-03" db="UniProtKB">
        <authorList>
            <consortium name="EnsemblPlants"/>
        </authorList>
    </citation>
    <scope>IDENTIFICATION</scope>
</reference>
<dbReference type="AlphaFoldDB" id="A0A453BQ22"/>
<reference evidence="2" key="5">
    <citation type="journal article" date="2021" name="G3 (Bethesda)">
        <title>Aegilops tauschii genome assembly Aet v5.0 features greater sequence contiguity and improved annotation.</title>
        <authorList>
            <person name="Wang L."/>
            <person name="Zhu T."/>
            <person name="Rodriguez J.C."/>
            <person name="Deal K.R."/>
            <person name="Dubcovsky J."/>
            <person name="McGuire P.E."/>
            <person name="Lux T."/>
            <person name="Spannagl M."/>
            <person name="Mayer K.F.X."/>
            <person name="Baldrich P."/>
            <person name="Meyers B.C."/>
            <person name="Huo N."/>
            <person name="Gu Y.Q."/>
            <person name="Zhou H."/>
            <person name="Devos K.M."/>
            <person name="Bennetzen J.L."/>
            <person name="Unver T."/>
            <person name="Budak H."/>
            <person name="Gulick P.J."/>
            <person name="Galiba G."/>
            <person name="Kalapos B."/>
            <person name="Nelson D.R."/>
            <person name="Li P."/>
            <person name="You F.M."/>
            <person name="Luo M.C."/>
            <person name="Dvorak J."/>
        </authorList>
    </citation>
    <scope>NUCLEOTIDE SEQUENCE [LARGE SCALE GENOMIC DNA]</scope>
    <source>
        <strain evidence="2">cv. AL8/78</strain>
    </source>
</reference>
<evidence type="ECO:0000256" key="1">
    <source>
        <dbReference type="SAM" id="MobiDB-lite"/>
    </source>
</evidence>